<dbReference type="EMBL" id="LR134182">
    <property type="protein sequence ID" value="VEB40762.1"/>
    <property type="molecule type" value="Genomic_DNA"/>
</dbReference>
<dbReference type="Proteomes" id="UP000275777">
    <property type="component" value="Chromosome"/>
</dbReference>
<name>A0A3S4LEZ4_CHRVL</name>
<dbReference type="PANTHER" id="PTHR32432:SF3">
    <property type="entry name" value="ETHANOLAMINE UTILIZATION PROTEIN EUTJ"/>
    <property type="match status" value="1"/>
</dbReference>
<dbReference type="Pfam" id="PF11104">
    <property type="entry name" value="PilM_2"/>
    <property type="match status" value="1"/>
</dbReference>
<protein>
    <submittedName>
        <fullName evidence="1">Type IV pilus assembly protein PilM</fullName>
    </submittedName>
</protein>
<organism evidence="1 2">
    <name type="scientific">Chromobacterium violaceum</name>
    <dbReference type="NCBI Taxonomy" id="536"/>
    <lineage>
        <taxon>Bacteria</taxon>
        <taxon>Pseudomonadati</taxon>
        <taxon>Pseudomonadota</taxon>
        <taxon>Betaproteobacteria</taxon>
        <taxon>Neisseriales</taxon>
        <taxon>Chromobacteriaceae</taxon>
        <taxon>Chromobacterium</taxon>
    </lineage>
</organism>
<gene>
    <name evidence="1" type="ORF">NCTC9695_01164</name>
</gene>
<reference evidence="1 2" key="1">
    <citation type="submission" date="2018-12" db="EMBL/GenBank/DDBJ databases">
        <authorList>
            <consortium name="Pathogen Informatics"/>
        </authorList>
    </citation>
    <scope>NUCLEOTIDE SEQUENCE [LARGE SCALE GENOMIC DNA]</scope>
    <source>
        <strain evidence="1 2">NCTC9695</strain>
    </source>
</reference>
<dbReference type="PANTHER" id="PTHR32432">
    <property type="entry name" value="CELL DIVISION PROTEIN FTSA-RELATED"/>
    <property type="match status" value="1"/>
</dbReference>
<evidence type="ECO:0000313" key="2">
    <source>
        <dbReference type="Proteomes" id="UP000275777"/>
    </source>
</evidence>
<evidence type="ECO:0000313" key="1">
    <source>
        <dbReference type="EMBL" id="VEB40762.1"/>
    </source>
</evidence>
<dbReference type="Gene3D" id="3.30.420.40">
    <property type="match status" value="1"/>
</dbReference>
<dbReference type="AlphaFoldDB" id="A0A3S4LEZ4"/>
<accession>A0A3S4LEZ4</accession>
<proteinExistence type="predicted"/>
<sequence>MIEPLPKDAVNDGNLVDIEGIAEALRRGWKRLGSPIRSVAIAIPTPMAIYKKLLVPASQTEDMDELIESEANQIIPFPLDEVNLDHQVLGRRRPAWTIWKCCCAPRARKKWRSGWRWWRWPACARTWWTWSRSR</sequence>
<dbReference type="InterPro" id="IPR005883">
    <property type="entry name" value="PilM"/>
</dbReference>
<dbReference type="Gene3D" id="3.30.1490.300">
    <property type="match status" value="1"/>
</dbReference>
<dbReference type="InterPro" id="IPR050696">
    <property type="entry name" value="FtsA/MreB"/>
</dbReference>